<dbReference type="PANTHER" id="PTHR21679:SF4">
    <property type="entry name" value="DOMAIN OF UNKNOWN FUNCTION DB DOMAIN-CONTAINING PROTEIN"/>
    <property type="match status" value="1"/>
</dbReference>
<dbReference type="InterPro" id="IPR002602">
    <property type="entry name" value="DB"/>
</dbReference>
<dbReference type="OrthoDB" id="5835380at2759"/>
<feature type="compositionally biased region" description="Acidic residues" evidence="1">
    <location>
        <begin position="175"/>
        <end position="186"/>
    </location>
</feature>
<dbReference type="Pfam" id="PF01682">
    <property type="entry name" value="DB"/>
    <property type="match status" value="1"/>
</dbReference>
<sequence>MLPENPSPRAALALSDLQLKTGAFTYTVGTGSGNWSTHGVGGVGGDSLDKNGGGPFLIQFRRFLLFFWFEQLLWWRSFQQRRAFLEKMNFITKNQSSNRSVHFLICSILLSLIPLIAADSRLPECGEIPKVLCCTERVLEKCLSGCIDYVTQKCPHKLASFETIQSERPARPNESSDEANEEDANEDERPPIHNEVKPKLKSPPRYSSHSKFSARKPSKKVSLSDYPTKDGESNYPKPPGIRRSPKGGDYKLLNPDYPVTEVSDADLTAECGTEKSQPPYSPCLSRKTVDDLFVSCCQQHVPSNCHSLCTYEHREQVAAQTLISVVQNSNCDLKHISNILYCANQNRNNRKCCEYLGLSSNDLGVGNRCLRMCNIANSGDRVGSIEKADLVCLSNWNVIMYCARAGLRTIN</sequence>
<dbReference type="Proteomes" id="UP000218231">
    <property type="component" value="Unassembled WGS sequence"/>
</dbReference>
<keyword evidence="4" id="KW-1185">Reference proteome</keyword>
<accession>A0A2A2LXA6</accession>
<organism evidence="3 4">
    <name type="scientific">Diploscapter pachys</name>
    <dbReference type="NCBI Taxonomy" id="2018661"/>
    <lineage>
        <taxon>Eukaryota</taxon>
        <taxon>Metazoa</taxon>
        <taxon>Ecdysozoa</taxon>
        <taxon>Nematoda</taxon>
        <taxon>Chromadorea</taxon>
        <taxon>Rhabditida</taxon>
        <taxon>Rhabditina</taxon>
        <taxon>Rhabditomorpha</taxon>
        <taxon>Rhabditoidea</taxon>
        <taxon>Rhabditidae</taxon>
        <taxon>Diploscapter</taxon>
    </lineage>
</organism>
<name>A0A2A2LXA6_9BILA</name>
<dbReference type="AlphaFoldDB" id="A0A2A2LXA6"/>
<evidence type="ECO:0000313" key="3">
    <source>
        <dbReference type="EMBL" id="PAV90876.1"/>
    </source>
</evidence>
<evidence type="ECO:0000313" key="4">
    <source>
        <dbReference type="Proteomes" id="UP000218231"/>
    </source>
</evidence>
<dbReference type="PANTHER" id="PTHR21679">
    <property type="entry name" value="DOMAIN OF UNKNOWN FUNCTION DB DOMAIN-CONTAINING PROTEIN-RELATED"/>
    <property type="match status" value="1"/>
</dbReference>
<proteinExistence type="predicted"/>
<reference evidence="3 4" key="1">
    <citation type="journal article" date="2017" name="Curr. Biol.">
        <title>Genome architecture and evolution of a unichromosomal asexual nematode.</title>
        <authorList>
            <person name="Fradin H."/>
            <person name="Zegar C."/>
            <person name="Gutwein M."/>
            <person name="Lucas J."/>
            <person name="Kovtun M."/>
            <person name="Corcoran D."/>
            <person name="Baugh L.R."/>
            <person name="Kiontke K."/>
            <person name="Gunsalus K."/>
            <person name="Fitch D.H."/>
            <person name="Piano F."/>
        </authorList>
    </citation>
    <scope>NUCLEOTIDE SEQUENCE [LARGE SCALE GENOMIC DNA]</scope>
    <source>
        <strain evidence="3">PF1309</strain>
    </source>
</reference>
<evidence type="ECO:0000256" key="1">
    <source>
        <dbReference type="SAM" id="MobiDB-lite"/>
    </source>
</evidence>
<comment type="caution">
    <text evidence="3">The sequence shown here is derived from an EMBL/GenBank/DDBJ whole genome shotgun (WGS) entry which is preliminary data.</text>
</comment>
<protein>
    <recommendedName>
        <fullName evidence="2">Domain of unknown function DB domain-containing protein</fullName>
    </recommendedName>
</protein>
<gene>
    <name evidence="3" type="ORF">WR25_18340</name>
</gene>
<feature type="domain" description="Domain of unknown function DB" evidence="2">
    <location>
        <begin position="296"/>
        <end position="402"/>
    </location>
</feature>
<feature type="region of interest" description="Disordered" evidence="1">
    <location>
        <begin position="165"/>
        <end position="251"/>
    </location>
</feature>
<dbReference type="EMBL" id="LIAE01006348">
    <property type="protein sequence ID" value="PAV90876.1"/>
    <property type="molecule type" value="Genomic_DNA"/>
</dbReference>
<feature type="compositionally biased region" description="Basic and acidic residues" evidence="1">
    <location>
        <begin position="187"/>
        <end position="198"/>
    </location>
</feature>
<evidence type="ECO:0000259" key="2">
    <source>
        <dbReference type="Pfam" id="PF01682"/>
    </source>
</evidence>